<evidence type="ECO:0000256" key="4">
    <source>
        <dbReference type="ARBA" id="ARBA00047045"/>
    </source>
</evidence>
<dbReference type="GO" id="GO:0008199">
    <property type="term" value="F:ferric iron binding"/>
    <property type="evidence" value="ECO:0007669"/>
    <property type="project" value="InterPro"/>
</dbReference>
<dbReference type="EMBL" id="MKHE01000012">
    <property type="protein sequence ID" value="OWK09339.1"/>
    <property type="molecule type" value="Genomic_DNA"/>
</dbReference>
<comment type="subunit">
    <text evidence="4">Oligomer of 24 subunits. There are two types of subunits: L (light) chain and H (heavy) chain. The major chain can be light or heavy, depending on the species and tissue type. The functional molecule forms a roughly spherical shell with a diameter of 12 nm and contains a central cavity into which the insoluble mineral iron core is deposited. Interacts with NCOA4.</text>
</comment>
<comment type="caution">
    <text evidence="5">The sequence shown here is derived from an EMBL/GenBank/DDBJ whole genome shotgun (WGS) entry which is preliminary data.</text>
</comment>
<dbReference type="OrthoDB" id="9736527at2759"/>
<dbReference type="PANTHER" id="PTHR11431">
    <property type="entry name" value="FERRITIN"/>
    <property type="match status" value="1"/>
</dbReference>
<dbReference type="GO" id="GO:0044754">
    <property type="term" value="C:autolysosome"/>
    <property type="evidence" value="ECO:0007669"/>
    <property type="project" value="UniProtKB-SubCell"/>
</dbReference>
<keyword evidence="6" id="KW-1185">Reference proteome</keyword>
<dbReference type="InterPro" id="IPR012347">
    <property type="entry name" value="Ferritin-like"/>
</dbReference>
<dbReference type="GO" id="GO:0006879">
    <property type="term" value="P:intracellular iron ion homeostasis"/>
    <property type="evidence" value="ECO:0007669"/>
    <property type="project" value="InterPro"/>
</dbReference>
<dbReference type="InterPro" id="IPR001519">
    <property type="entry name" value="Ferritin"/>
</dbReference>
<dbReference type="Proteomes" id="UP000242450">
    <property type="component" value="Chromosome 12"/>
</dbReference>
<dbReference type="SUPFAM" id="SSF47240">
    <property type="entry name" value="Ferritin-like"/>
    <property type="match status" value="1"/>
</dbReference>
<evidence type="ECO:0000256" key="1">
    <source>
        <dbReference type="ARBA" id="ARBA00040044"/>
    </source>
</evidence>
<name>A0A212CTK7_CEREH</name>
<evidence type="ECO:0000313" key="5">
    <source>
        <dbReference type="EMBL" id="OWK09339.1"/>
    </source>
</evidence>
<accession>A0A212CTK7</accession>
<gene>
    <name evidence="5" type="ORF">Celaphus_00006319</name>
</gene>
<protein>
    <recommendedName>
        <fullName evidence="1">Ferritin light chain</fullName>
    </recommendedName>
</protein>
<proteinExistence type="predicted"/>
<sequence length="126" mass="14237">MSSQICQNYSTAMKATVNCLVNMHLWASYTYLSPGFCFDQEDDGVEATFSWRRTSTRPLRSAWLGVHPHKPHLSDFRESHFQEQVKLTKMGGHLMSLRRLAGPQAVLGEYLRKTHLQALPGASGTQ</sequence>
<dbReference type="InterPro" id="IPR009078">
    <property type="entry name" value="Ferritin-like_SF"/>
</dbReference>
<comment type="subcellular location">
    <subcellularLocation>
        <location evidence="2">Autolysosome</location>
    </subcellularLocation>
</comment>
<dbReference type="Gene3D" id="1.20.1260.10">
    <property type="match status" value="2"/>
</dbReference>
<dbReference type="PANTHER" id="PTHR11431:SF47">
    <property type="entry name" value="FERRITIN LIGHT CHAIN"/>
    <property type="match status" value="1"/>
</dbReference>
<dbReference type="GO" id="GO:0008198">
    <property type="term" value="F:ferrous iron binding"/>
    <property type="evidence" value="ECO:0007669"/>
    <property type="project" value="TreeGrafter"/>
</dbReference>
<dbReference type="GO" id="GO:0006826">
    <property type="term" value="P:iron ion transport"/>
    <property type="evidence" value="ECO:0007669"/>
    <property type="project" value="InterPro"/>
</dbReference>
<comment type="function">
    <text evidence="3">Stores iron in a soluble, non-toxic, readily available form. Important for iron homeostasis. Iron is taken up in the ferrous form and deposited as ferric hydroxides after oxidation. Also plays a role in delivery of iron to cells. Mediates iron uptake in capsule cells of the developing kidney. Delivery to lysosomes by the cargo receptor NCOA4 for autophagic degradation and release or iron.</text>
</comment>
<evidence type="ECO:0000313" key="6">
    <source>
        <dbReference type="Proteomes" id="UP000242450"/>
    </source>
</evidence>
<organism evidence="5 6">
    <name type="scientific">Cervus elaphus hippelaphus</name>
    <name type="common">European red deer</name>
    <dbReference type="NCBI Taxonomy" id="46360"/>
    <lineage>
        <taxon>Eukaryota</taxon>
        <taxon>Metazoa</taxon>
        <taxon>Chordata</taxon>
        <taxon>Craniata</taxon>
        <taxon>Vertebrata</taxon>
        <taxon>Euteleostomi</taxon>
        <taxon>Mammalia</taxon>
        <taxon>Eutheria</taxon>
        <taxon>Laurasiatheria</taxon>
        <taxon>Artiodactyla</taxon>
        <taxon>Ruminantia</taxon>
        <taxon>Pecora</taxon>
        <taxon>Cervidae</taxon>
        <taxon>Cervinae</taxon>
        <taxon>Cervus</taxon>
    </lineage>
</organism>
<evidence type="ECO:0000256" key="2">
    <source>
        <dbReference type="ARBA" id="ARBA00044942"/>
    </source>
</evidence>
<reference evidence="5 6" key="1">
    <citation type="journal article" date="2018" name="Mol. Genet. Genomics">
        <title>The red deer Cervus elaphus genome CerEla1.0: sequencing, annotating, genes, and chromosomes.</title>
        <authorList>
            <person name="Bana N.A."/>
            <person name="Nyiri A."/>
            <person name="Nagy J."/>
            <person name="Frank K."/>
            <person name="Nagy T."/>
            <person name="Steger V."/>
            <person name="Schiller M."/>
            <person name="Lakatos P."/>
            <person name="Sugar L."/>
            <person name="Horn P."/>
            <person name="Barta E."/>
            <person name="Orosz L."/>
        </authorList>
    </citation>
    <scope>NUCLEOTIDE SEQUENCE [LARGE SCALE GENOMIC DNA]</scope>
    <source>
        <strain evidence="5">Hungarian</strain>
    </source>
</reference>
<dbReference type="AlphaFoldDB" id="A0A212CTK7"/>
<evidence type="ECO:0000256" key="3">
    <source>
        <dbReference type="ARBA" id="ARBA00045578"/>
    </source>
</evidence>